<dbReference type="InterPro" id="IPR029063">
    <property type="entry name" value="SAM-dependent_MTases_sf"/>
</dbReference>
<dbReference type="InterPro" id="IPR013216">
    <property type="entry name" value="Methyltransf_11"/>
</dbReference>
<sequence>VGVDFASGNGVDVVLTDPYVYPFDSGSVDCIVSSSCFEHSEFFWLSFLEMVRVLRDGGIIYLNVPSNGVFHRFPVDCWRFYPDSGNALARWAHYNGHDIVPLESFVSKQDSHDGQYAWNDFVAVFLKGSNNLANVGDARILDFKTDVSNALRTLSSGTQSDFENF</sequence>
<keyword evidence="2" id="KW-0489">Methyltransferase</keyword>
<gene>
    <name evidence="2" type="ORF">B2A_06086</name>
</gene>
<organism evidence="2">
    <name type="scientific">mine drainage metagenome</name>
    <dbReference type="NCBI Taxonomy" id="410659"/>
    <lineage>
        <taxon>unclassified sequences</taxon>
        <taxon>metagenomes</taxon>
        <taxon>ecological metagenomes</taxon>
    </lineage>
</organism>
<evidence type="ECO:0000313" key="2">
    <source>
        <dbReference type="EMBL" id="EQD54195.1"/>
    </source>
</evidence>
<proteinExistence type="predicted"/>
<feature type="non-terminal residue" evidence="2">
    <location>
        <position position="1"/>
    </location>
</feature>
<reference evidence="2" key="2">
    <citation type="journal article" date="2014" name="ISME J.">
        <title>Microbial stratification in low pH oxic and suboxic macroscopic growths along an acid mine drainage.</title>
        <authorList>
            <person name="Mendez-Garcia C."/>
            <person name="Mesa V."/>
            <person name="Sprenger R.R."/>
            <person name="Richter M."/>
            <person name="Diez M.S."/>
            <person name="Solano J."/>
            <person name="Bargiela R."/>
            <person name="Golyshina O.V."/>
            <person name="Manteca A."/>
            <person name="Ramos J.L."/>
            <person name="Gallego J.R."/>
            <person name="Llorente I."/>
            <person name="Martins Dos Santos V.A."/>
            <person name="Jensen O.N."/>
            <person name="Pelaez A.I."/>
            <person name="Sanchez J."/>
            <person name="Ferrer M."/>
        </authorList>
    </citation>
    <scope>NUCLEOTIDE SEQUENCE</scope>
</reference>
<reference evidence="2" key="1">
    <citation type="submission" date="2013-08" db="EMBL/GenBank/DDBJ databases">
        <authorList>
            <person name="Mendez C."/>
            <person name="Richter M."/>
            <person name="Ferrer M."/>
            <person name="Sanchez J."/>
        </authorList>
    </citation>
    <scope>NUCLEOTIDE SEQUENCE</scope>
</reference>
<comment type="caution">
    <text evidence="2">The sequence shown here is derived from an EMBL/GenBank/DDBJ whole genome shotgun (WGS) entry which is preliminary data.</text>
</comment>
<keyword evidence="2" id="KW-0808">Transferase</keyword>
<dbReference type="SUPFAM" id="SSF53335">
    <property type="entry name" value="S-adenosyl-L-methionine-dependent methyltransferases"/>
    <property type="match status" value="1"/>
</dbReference>
<feature type="non-terminal residue" evidence="2">
    <location>
        <position position="165"/>
    </location>
</feature>
<dbReference type="Gene3D" id="3.40.50.150">
    <property type="entry name" value="Vaccinia Virus protein VP39"/>
    <property type="match status" value="1"/>
</dbReference>
<dbReference type="AlphaFoldDB" id="T1BJN4"/>
<dbReference type="GO" id="GO:0032259">
    <property type="term" value="P:methylation"/>
    <property type="evidence" value="ECO:0007669"/>
    <property type="project" value="UniProtKB-KW"/>
</dbReference>
<evidence type="ECO:0000259" key="1">
    <source>
        <dbReference type="Pfam" id="PF08241"/>
    </source>
</evidence>
<accession>T1BJN4</accession>
<name>T1BJN4_9ZZZZ</name>
<dbReference type="EC" id="2.1.1.-" evidence="2"/>
<dbReference type="GO" id="GO:0008757">
    <property type="term" value="F:S-adenosylmethionine-dependent methyltransferase activity"/>
    <property type="evidence" value="ECO:0007669"/>
    <property type="project" value="InterPro"/>
</dbReference>
<dbReference type="EMBL" id="AUZZ01004277">
    <property type="protein sequence ID" value="EQD54195.1"/>
    <property type="molecule type" value="Genomic_DNA"/>
</dbReference>
<protein>
    <submittedName>
        <fullName evidence="2">Methyltransferase type 11</fullName>
        <ecNumber evidence="2">2.1.1.-</ecNumber>
    </submittedName>
</protein>
<feature type="domain" description="Methyltransferase type 11" evidence="1">
    <location>
        <begin position="11"/>
        <end position="61"/>
    </location>
</feature>
<dbReference type="Pfam" id="PF08241">
    <property type="entry name" value="Methyltransf_11"/>
    <property type="match status" value="1"/>
</dbReference>